<feature type="signal peptide" evidence="11">
    <location>
        <begin position="1"/>
        <end position="25"/>
    </location>
</feature>
<keyword evidence="6" id="KW-0611">Plant defense</keyword>
<evidence type="ECO:0000256" key="10">
    <source>
        <dbReference type="RuleBase" id="RU004336"/>
    </source>
</evidence>
<dbReference type="GO" id="GO:0042973">
    <property type="term" value="F:glucan endo-1,3-beta-D-glucosidase activity"/>
    <property type="evidence" value="ECO:0007669"/>
    <property type="project" value="UniProtKB-EC"/>
</dbReference>
<comment type="similarity">
    <text evidence="2 9">Belongs to the glycosyl hydrolase 17 family.</text>
</comment>
<dbReference type="InterPro" id="IPR000490">
    <property type="entry name" value="Glyco_hydro_17"/>
</dbReference>
<dbReference type="EMBL" id="CP136890">
    <property type="protein sequence ID" value="WOK94851.1"/>
    <property type="molecule type" value="Genomic_DNA"/>
</dbReference>
<sequence>MSMSASISSTLSILFLVSILKAVDGGGIGVSYGRSATNLPPPAQVAQFLAHSTTFDRVKLFDADPAAVQAFANTDLAVDITVPNNLIANLTDLRFARRWVRANIAPHVDDVNIARILLGNEVVSTANRKLISALVPAMQNLHTALIGLSLQHRIKVAAPQSLAVLAASDPPSAGKFKDGYAAAAVMKPLLSFLRATASPFMVNAYPFFGFTIDTLDYALFRASAGGGVVDESTGGVYSNMLDAQLDAVFSAMKRLGFADVDIVVAETGWPSAGDPWEVGVNVDNAREYNKNLVEHVASGVGTPLQPNRTFEAYVFSLFNENLKPGPLSERNFGLFRADMVPVYDIGVLKTEVGGQEGSNAPVQVLNPTLPSKADSKKWCVPKPNTEMLLLQENIEYVCGQSINCEPIQPGGMCYFPDTVAAHASFLMNEYYQAFGRNDFDCDFGQTGMITTIDPSYGTCIYSS</sequence>
<name>A0AAQ3JRN3_9LILI</name>
<accession>A0AAQ3JRN3</accession>
<dbReference type="EC" id="3.2.1.39" evidence="3"/>
<evidence type="ECO:0000256" key="9">
    <source>
        <dbReference type="RuleBase" id="RU004335"/>
    </source>
</evidence>
<keyword evidence="8 10" id="KW-0326">Glycosidase</keyword>
<dbReference type="Gene3D" id="1.20.58.1040">
    <property type="match status" value="1"/>
</dbReference>
<evidence type="ECO:0000256" key="8">
    <source>
        <dbReference type="ARBA" id="ARBA00023295"/>
    </source>
</evidence>
<evidence type="ECO:0000313" key="13">
    <source>
        <dbReference type="EMBL" id="WOK94851.1"/>
    </source>
</evidence>
<proteinExistence type="inferred from homology"/>
<dbReference type="PANTHER" id="PTHR32227">
    <property type="entry name" value="GLUCAN ENDO-1,3-BETA-GLUCOSIDASE BG1-RELATED-RELATED"/>
    <property type="match status" value="1"/>
</dbReference>
<dbReference type="Pfam" id="PF07983">
    <property type="entry name" value="X8"/>
    <property type="match status" value="1"/>
</dbReference>
<reference evidence="13 14" key="1">
    <citation type="submission" date="2023-10" db="EMBL/GenBank/DDBJ databases">
        <title>Chromosome-scale genome assembly provides insights into flower coloration mechanisms of Canna indica.</title>
        <authorList>
            <person name="Li C."/>
        </authorList>
    </citation>
    <scope>NUCLEOTIDE SEQUENCE [LARGE SCALE GENOMIC DNA]</scope>
    <source>
        <tissue evidence="13">Flower</tissue>
    </source>
</reference>
<evidence type="ECO:0000313" key="14">
    <source>
        <dbReference type="Proteomes" id="UP001327560"/>
    </source>
</evidence>
<dbReference type="SUPFAM" id="SSF51445">
    <property type="entry name" value="(Trans)glycosidases"/>
    <property type="match status" value="1"/>
</dbReference>
<evidence type="ECO:0000256" key="2">
    <source>
        <dbReference type="ARBA" id="ARBA00008773"/>
    </source>
</evidence>
<evidence type="ECO:0000256" key="5">
    <source>
        <dbReference type="ARBA" id="ARBA00022801"/>
    </source>
</evidence>
<organism evidence="13 14">
    <name type="scientific">Canna indica</name>
    <name type="common">Indian-shot</name>
    <dbReference type="NCBI Taxonomy" id="4628"/>
    <lineage>
        <taxon>Eukaryota</taxon>
        <taxon>Viridiplantae</taxon>
        <taxon>Streptophyta</taxon>
        <taxon>Embryophyta</taxon>
        <taxon>Tracheophyta</taxon>
        <taxon>Spermatophyta</taxon>
        <taxon>Magnoliopsida</taxon>
        <taxon>Liliopsida</taxon>
        <taxon>Zingiberales</taxon>
        <taxon>Cannaceae</taxon>
        <taxon>Canna</taxon>
    </lineage>
</organism>
<dbReference type="InterPro" id="IPR017853">
    <property type="entry name" value="GH"/>
</dbReference>
<evidence type="ECO:0000256" key="3">
    <source>
        <dbReference type="ARBA" id="ARBA00012780"/>
    </source>
</evidence>
<dbReference type="GO" id="GO:0005975">
    <property type="term" value="P:carbohydrate metabolic process"/>
    <property type="evidence" value="ECO:0007669"/>
    <property type="project" value="InterPro"/>
</dbReference>
<feature type="chain" id="PRO_5043005469" description="glucan endo-1,3-beta-D-glucosidase" evidence="11">
    <location>
        <begin position="26"/>
        <end position="463"/>
    </location>
</feature>
<dbReference type="FunFam" id="1.20.58.1040:FF:000003">
    <property type="entry name" value="glucan endo-1,3-beta-glucosidase 7"/>
    <property type="match status" value="1"/>
</dbReference>
<evidence type="ECO:0000256" key="11">
    <source>
        <dbReference type="SAM" id="SignalP"/>
    </source>
</evidence>
<feature type="domain" description="X8" evidence="12">
    <location>
        <begin position="377"/>
        <end position="461"/>
    </location>
</feature>
<keyword evidence="5 10" id="KW-0378">Hydrolase</keyword>
<keyword evidence="4 11" id="KW-0732">Signal</keyword>
<dbReference type="InterPro" id="IPR044965">
    <property type="entry name" value="Glyco_hydro_17_plant"/>
</dbReference>
<gene>
    <name evidence="13" type="ORF">Cni_G03556</name>
</gene>
<evidence type="ECO:0000256" key="7">
    <source>
        <dbReference type="ARBA" id="ARBA00023157"/>
    </source>
</evidence>
<dbReference type="Pfam" id="PF00332">
    <property type="entry name" value="Glyco_hydro_17"/>
    <property type="match status" value="1"/>
</dbReference>
<dbReference type="Gene3D" id="3.20.20.80">
    <property type="entry name" value="Glycosidases"/>
    <property type="match status" value="1"/>
</dbReference>
<protein>
    <recommendedName>
        <fullName evidence="3">glucan endo-1,3-beta-D-glucosidase</fullName>
        <ecNumber evidence="3">3.2.1.39</ecNumber>
    </recommendedName>
</protein>
<dbReference type="GO" id="GO:0006952">
    <property type="term" value="P:defense response"/>
    <property type="evidence" value="ECO:0007669"/>
    <property type="project" value="UniProtKB-KW"/>
</dbReference>
<comment type="catalytic activity">
    <reaction evidence="1">
        <text>Hydrolysis of (1-&gt;3)-beta-D-glucosidic linkages in (1-&gt;3)-beta-D-glucans.</text>
        <dbReference type="EC" id="3.2.1.39"/>
    </reaction>
</comment>
<dbReference type="FunFam" id="3.20.20.80:FF:000002">
    <property type="entry name" value="Glucan endo-1,3-beta-glucosidase 3"/>
    <property type="match status" value="1"/>
</dbReference>
<evidence type="ECO:0000256" key="6">
    <source>
        <dbReference type="ARBA" id="ARBA00022821"/>
    </source>
</evidence>
<dbReference type="Proteomes" id="UP001327560">
    <property type="component" value="Chromosome 1"/>
</dbReference>
<dbReference type="InterPro" id="IPR012946">
    <property type="entry name" value="X8"/>
</dbReference>
<keyword evidence="14" id="KW-1185">Reference proteome</keyword>
<keyword evidence="7" id="KW-1015">Disulfide bond</keyword>
<dbReference type="PROSITE" id="PS00587">
    <property type="entry name" value="GLYCOSYL_HYDROL_F17"/>
    <property type="match status" value="1"/>
</dbReference>
<evidence type="ECO:0000256" key="1">
    <source>
        <dbReference type="ARBA" id="ARBA00000382"/>
    </source>
</evidence>
<dbReference type="SMART" id="SM00768">
    <property type="entry name" value="X8"/>
    <property type="match status" value="1"/>
</dbReference>
<evidence type="ECO:0000259" key="12">
    <source>
        <dbReference type="SMART" id="SM00768"/>
    </source>
</evidence>
<dbReference type="AlphaFoldDB" id="A0AAQ3JRN3"/>
<evidence type="ECO:0000256" key="4">
    <source>
        <dbReference type="ARBA" id="ARBA00022729"/>
    </source>
</evidence>